<feature type="signal peptide" evidence="1">
    <location>
        <begin position="1"/>
        <end position="24"/>
    </location>
</feature>
<keyword evidence="1" id="KW-0732">Signal</keyword>
<organism evidence="2 3">
    <name type="scientific">Paenibacillus apiarius</name>
    <dbReference type="NCBI Taxonomy" id="46240"/>
    <lineage>
        <taxon>Bacteria</taxon>
        <taxon>Bacillati</taxon>
        <taxon>Bacillota</taxon>
        <taxon>Bacilli</taxon>
        <taxon>Bacillales</taxon>
        <taxon>Paenibacillaceae</taxon>
        <taxon>Paenibacillus</taxon>
    </lineage>
</organism>
<evidence type="ECO:0000256" key="1">
    <source>
        <dbReference type="SAM" id="SignalP"/>
    </source>
</evidence>
<dbReference type="RefSeq" id="WP_254912157.1">
    <property type="nucleotide sequence ID" value="NZ_JAMDLV010000030.1"/>
</dbReference>
<sequence>MKNMTKAAIAATSCLLLFNSMHIAAEAAPANTAKEVTVLAAAKAPSAAEKKKAVEAEKAKYAKMKKNPGDYYILYVSDKSLNGGDHFSNYLNMYNFKSYEDYMKVASKLKTPLLKRPDGLLEGYKFTKANIEPPILAYGDKYQKEVKAEAKDKAAYLKLIKWTEAGQVDLEFKNGKDVVKLQFSLMSAEIAKKRGKQKGYHFTAADEFDEETKKKSPQSVKNILSWTDNQYQFNISTNPENPLTKEELIELAESAVQQAAGAKAK</sequence>
<evidence type="ECO:0000313" key="2">
    <source>
        <dbReference type="EMBL" id="MCY9519115.1"/>
    </source>
</evidence>
<comment type="caution">
    <text evidence="2">The sequence shown here is derived from an EMBL/GenBank/DDBJ whole genome shotgun (WGS) entry which is preliminary data.</text>
</comment>
<keyword evidence="3" id="KW-1185">Reference proteome</keyword>
<accession>A0ABT4DP38</accession>
<evidence type="ECO:0000313" key="3">
    <source>
        <dbReference type="Proteomes" id="UP001207626"/>
    </source>
</evidence>
<proteinExistence type="predicted"/>
<dbReference type="Proteomes" id="UP001207626">
    <property type="component" value="Unassembled WGS sequence"/>
</dbReference>
<reference evidence="2 3" key="1">
    <citation type="submission" date="2022-05" db="EMBL/GenBank/DDBJ databases">
        <title>Genome Sequencing of Bee-Associated Microbes.</title>
        <authorList>
            <person name="Dunlap C."/>
        </authorList>
    </citation>
    <scope>NUCLEOTIDE SEQUENCE [LARGE SCALE GENOMIC DNA]</scope>
    <source>
        <strain evidence="2 3">NRRL NRS-1438</strain>
    </source>
</reference>
<gene>
    <name evidence="2" type="ORF">M5X09_05390</name>
</gene>
<name>A0ABT4DP38_9BACL</name>
<protein>
    <submittedName>
        <fullName evidence="2">Uncharacterized protein</fullName>
    </submittedName>
</protein>
<feature type="chain" id="PRO_5046547421" evidence="1">
    <location>
        <begin position="25"/>
        <end position="265"/>
    </location>
</feature>
<dbReference type="EMBL" id="JAMDLW010000005">
    <property type="protein sequence ID" value="MCY9519115.1"/>
    <property type="molecule type" value="Genomic_DNA"/>
</dbReference>